<dbReference type="InterPro" id="IPR006016">
    <property type="entry name" value="UspA"/>
</dbReference>
<reference evidence="5 6" key="2">
    <citation type="submission" date="2020-06" db="EMBL/GenBank/DDBJ databases">
        <title>Antribacter stalactiti gen. nov., sp. nov., a new member of the family Nacardiaceae isolated from a cave.</title>
        <authorList>
            <person name="Kim I.S."/>
        </authorList>
    </citation>
    <scope>NUCLEOTIDE SEQUENCE [LARGE SCALE GENOMIC DNA]</scope>
    <source>
        <strain evidence="5 6">YC2-7</strain>
    </source>
</reference>
<dbReference type="PANTHER" id="PTHR46268:SF27">
    <property type="entry name" value="UNIVERSAL STRESS PROTEIN RV2623"/>
    <property type="match status" value="1"/>
</dbReference>
<evidence type="ECO:0000313" key="6">
    <source>
        <dbReference type="Proteomes" id="UP000535543"/>
    </source>
</evidence>
<comment type="similarity">
    <text evidence="1">Belongs to the universal stress protein A family.</text>
</comment>
<organism evidence="5 6">
    <name type="scientific">Antrihabitans stalactiti</name>
    <dbReference type="NCBI Taxonomy" id="2584121"/>
    <lineage>
        <taxon>Bacteria</taxon>
        <taxon>Bacillati</taxon>
        <taxon>Actinomycetota</taxon>
        <taxon>Actinomycetes</taxon>
        <taxon>Mycobacteriales</taxon>
        <taxon>Nocardiaceae</taxon>
        <taxon>Antrihabitans</taxon>
    </lineage>
</organism>
<gene>
    <name evidence="5" type="ORF">FGL95_11035</name>
</gene>
<dbReference type="EMBL" id="VCQU01000003">
    <property type="protein sequence ID" value="NMN95567.1"/>
    <property type="molecule type" value="Genomic_DNA"/>
</dbReference>
<keyword evidence="6" id="KW-1185">Reference proteome</keyword>
<dbReference type="InterPro" id="IPR006015">
    <property type="entry name" value="Universal_stress_UspA"/>
</dbReference>
<dbReference type="GO" id="GO:0005524">
    <property type="term" value="F:ATP binding"/>
    <property type="evidence" value="ECO:0007669"/>
    <property type="project" value="UniProtKB-KW"/>
</dbReference>
<dbReference type="Proteomes" id="UP000535543">
    <property type="component" value="Unassembled WGS sequence"/>
</dbReference>
<protein>
    <submittedName>
        <fullName evidence="5">Universal stress protein</fullName>
    </submittedName>
</protein>
<dbReference type="PRINTS" id="PR01438">
    <property type="entry name" value="UNVRSLSTRESS"/>
</dbReference>
<dbReference type="Gene3D" id="3.40.50.620">
    <property type="entry name" value="HUPs"/>
    <property type="match status" value="2"/>
</dbReference>
<dbReference type="Pfam" id="PF00582">
    <property type="entry name" value="Usp"/>
    <property type="match status" value="2"/>
</dbReference>
<proteinExistence type="inferred from homology"/>
<comment type="caution">
    <text evidence="5">The sequence shown here is derived from an EMBL/GenBank/DDBJ whole genome shotgun (WGS) entry which is preliminary data.</text>
</comment>
<evidence type="ECO:0000256" key="3">
    <source>
        <dbReference type="ARBA" id="ARBA00022840"/>
    </source>
</evidence>
<keyword evidence="3" id="KW-0067">ATP-binding</keyword>
<evidence type="ECO:0000256" key="2">
    <source>
        <dbReference type="ARBA" id="ARBA00022741"/>
    </source>
</evidence>
<evidence type="ECO:0000256" key="1">
    <source>
        <dbReference type="ARBA" id="ARBA00008791"/>
    </source>
</evidence>
<dbReference type="SUPFAM" id="SSF52402">
    <property type="entry name" value="Adenine nucleotide alpha hydrolases-like"/>
    <property type="match status" value="2"/>
</dbReference>
<name>A0A848KI62_9NOCA</name>
<dbReference type="CDD" id="cd00293">
    <property type="entry name" value="USP-like"/>
    <property type="match status" value="1"/>
</dbReference>
<dbReference type="PANTHER" id="PTHR46268">
    <property type="entry name" value="STRESS RESPONSE PROTEIN NHAX"/>
    <property type="match status" value="1"/>
</dbReference>
<dbReference type="AlphaFoldDB" id="A0A848KI62"/>
<reference evidence="5 6" key="1">
    <citation type="submission" date="2019-05" db="EMBL/GenBank/DDBJ databases">
        <authorList>
            <person name="Lee S.D."/>
        </authorList>
    </citation>
    <scope>NUCLEOTIDE SEQUENCE [LARGE SCALE GENOMIC DNA]</scope>
    <source>
        <strain evidence="5 6">YC2-7</strain>
    </source>
</reference>
<dbReference type="RefSeq" id="WP_169586555.1">
    <property type="nucleotide sequence ID" value="NZ_VCQU01000003.1"/>
</dbReference>
<sequence>MTLVVGYAADGRSAATIHLAALLARSLHEPVVVAAVVPAAPLPSMARVDEEYREYTRAEAEHALAQARKVMPDDIDATYVVQEARSSSSGLLALAEKHDASLIVLGSSSAGVFGHVALGSVTSRLLYSSPIPVALAPRGFRIRAGDVVTRVTAAYDGSAHQDELVLAAAAVAASVGASLRLSAFAVRVPAAYTTRLGTEGDAPIEAEWTAAVERETAAALKRVAALPEVPDTVESVIGYGRTWAEALDDVEWLPNDVLTIGSSSAGPIARVFLGSRAAKIVRHSPVPVVVVPRSAAERIVDEAEREVVAD</sequence>
<accession>A0A848KI62</accession>
<keyword evidence="2" id="KW-0547">Nucleotide-binding</keyword>
<evidence type="ECO:0000259" key="4">
    <source>
        <dbReference type="Pfam" id="PF00582"/>
    </source>
</evidence>
<feature type="domain" description="UspA" evidence="4">
    <location>
        <begin position="150"/>
        <end position="292"/>
    </location>
</feature>
<evidence type="ECO:0000313" key="5">
    <source>
        <dbReference type="EMBL" id="NMN95567.1"/>
    </source>
</evidence>
<dbReference type="InterPro" id="IPR014729">
    <property type="entry name" value="Rossmann-like_a/b/a_fold"/>
</dbReference>
<feature type="domain" description="UspA" evidence="4">
    <location>
        <begin position="3"/>
        <end position="136"/>
    </location>
</feature>